<dbReference type="PROSITE" id="PS51918">
    <property type="entry name" value="RADICAL_SAM"/>
    <property type="match status" value="1"/>
</dbReference>
<gene>
    <name evidence="6" type="ORF">A2W18_09780</name>
</gene>
<evidence type="ECO:0000256" key="3">
    <source>
        <dbReference type="ARBA" id="ARBA00023014"/>
    </source>
</evidence>
<dbReference type="InterPro" id="IPR040086">
    <property type="entry name" value="MJ0683-like"/>
</dbReference>
<keyword evidence="2" id="KW-0408">Iron</keyword>
<dbReference type="PANTHER" id="PTHR43432">
    <property type="entry name" value="SLR0285 PROTEIN"/>
    <property type="match status" value="1"/>
</dbReference>
<dbReference type="NCBIfam" id="NF033668">
    <property type="entry name" value="rSAM_PA0069"/>
    <property type="match status" value="1"/>
</dbReference>
<feature type="non-terminal residue" evidence="6">
    <location>
        <position position="338"/>
    </location>
</feature>
<evidence type="ECO:0000259" key="5">
    <source>
        <dbReference type="PROSITE" id="PS51918"/>
    </source>
</evidence>
<dbReference type="GO" id="GO:0003824">
    <property type="term" value="F:catalytic activity"/>
    <property type="evidence" value="ECO:0007669"/>
    <property type="project" value="InterPro"/>
</dbReference>
<dbReference type="SFLD" id="SFLDS00029">
    <property type="entry name" value="Radical_SAM"/>
    <property type="match status" value="1"/>
</dbReference>
<organism evidence="6 7">
    <name type="scientific">Candidatus Muproteobacteria bacterium RBG_16_60_9</name>
    <dbReference type="NCBI Taxonomy" id="1817755"/>
    <lineage>
        <taxon>Bacteria</taxon>
        <taxon>Pseudomonadati</taxon>
        <taxon>Pseudomonadota</taxon>
        <taxon>Candidatus Muproteobacteria</taxon>
    </lineage>
</organism>
<dbReference type="EMBL" id="MFSP01000080">
    <property type="protein sequence ID" value="OGI66701.1"/>
    <property type="molecule type" value="Genomic_DNA"/>
</dbReference>
<dbReference type="GO" id="GO:0051536">
    <property type="term" value="F:iron-sulfur cluster binding"/>
    <property type="evidence" value="ECO:0007669"/>
    <property type="project" value="UniProtKB-KW"/>
</dbReference>
<dbReference type="SFLD" id="SFLDG01084">
    <property type="entry name" value="Uncharacterised_Radical_SAM_Su"/>
    <property type="match status" value="1"/>
</dbReference>
<name>A0A1F6VAM0_9PROT</name>
<dbReference type="Proteomes" id="UP000179076">
    <property type="component" value="Unassembled WGS sequence"/>
</dbReference>
<sequence>MRKGRGAATNAAGRFEPQQHDAQDDGWGGLDEPPAGVATTVTIDTARTIISRNDSPDIPFDQSINPYRGCEHGCVYCYARPTHGYLGLSAGLDFETRLFAKPDAAVLLRAELRAPGYRPKVIALGTNTDPYQPIERDYRVTRSVLEVLAECEHPVTIVTKSARVERDLDILAPMAAKNLVQVYLTVTTLDRDLARRLEPRASAPARRLEAIRRLHAAGVPVGVMSAPIIPVLTDAELESILAAARDAGATSAGYVLLRLPYEIKDLFKQWLAVHAPLAAEHVMARVRDIRSGKDNDARFGTRMRGQGVYAELIRNRFQLACRRLGLAYRDRLQLDTSR</sequence>
<keyword evidence="1" id="KW-0479">Metal-binding</keyword>
<dbReference type="GO" id="GO:0046872">
    <property type="term" value="F:metal ion binding"/>
    <property type="evidence" value="ECO:0007669"/>
    <property type="project" value="UniProtKB-KW"/>
</dbReference>
<dbReference type="AlphaFoldDB" id="A0A1F6VAM0"/>
<dbReference type="CDD" id="cd01335">
    <property type="entry name" value="Radical_SAM"/>
    <property type="match status" value="1"/>
</dbReference>
<dbReference type="InterPro" id="IPR007197">
    <property type="entry name" value="rSAM"/>
</dbReference>
<evidence type="ECO:0000256" key="4">
    <source>
        <dbReference type="SAM" id="MobiDB-lite"/>
    </source>
</evidence>
<accession>A0A1F6VAM0</accession>
<dbReference type="PANTHER" id="PTHR43432:SF3">
    <property type="entry name" value="SLR0285 PROTEIN"/>
    <property type="match status" value="1"/>
</dbReference>
<evidence type="ECO:0000256" key="1">
    <source>
        <dbReference type="ARBA" id="ARBA00022723"/>
    </source>
</evidence>
<dbReference type="InterPro" id="IPR058240">
    <property type="entry name" value="rSAM_sf"/>
</dbReference>
<evidence type="ECO:0000313" key="6">
    <source>
        <dbReference type="EMBL" id="OGI66701.1"/>
    </source>
</evidence>
<dbReference type="SMART" id="SM00729">
    <property type="entry name" value="Elp3"/>
    <property type="match status" value="1"/>
</dbReference>
<evidence type="ECO:0000256" key="2">
    <source>
        <dbReference type="ARBA" id="ARBA00023004"/>
    </source>
</evidence>
<feature type="region of interest" description="Disordered" evidence="4">
    <location>
        <begin position="1"/>
        <end position="34"/>
    </location>
</feature>
<evidence type="ECO:0000313" key="7">
    <source>
        <dbReference type="Proteomes" id="UP000179076"/>
    </source>
</evidence>
<dbReference type="SUPFAM" id="SSF102114">
    <property type="entry name" value="Radical SAM enzymes"/>
    <property type="match status" value="1"/>
</dbReference>
<proteinExistence type="predicted"/>
<feature type="domain" description="Radical SAM core" evidence="5">
    <location>
        <begin position="56"/>
        <end position="293"/>
    </location>
</feature>
<comment type="caution">
    <text evidence="6">The sequence shown here is derived from an EMBL/GenBank/DDBJ whole genome shotgun (WGS) entry which is preliminary data.</text>
</comment>
<dbReference type="Pfam" id="PF04055">
    <property type="entry name" value="Radical_SAM"/>
    <property type="match status" value="1"/>
</dbReference>
<reference evidence="6 7" key="1">
    <citation type="journal article" date="2016" name="Nat. Commun.">
        <title>Thousands of microbial genomes shed light on interconnected biogeochemical processes in an aquifer system.</title>
        <authorList>
            <person name="Anantharaman K."/>
            <person name="Brown C.T."/>
            <person name="Hug L.A."/>
            <person name="Sharon I."/>
            <person name="Castelle C.J."/>
            <person name="Probst A.J."/>
            <person name="Thomas B.C."/>
            <person name="Singh A."/>
            <person name="Wilkins M.J."/>
            <person name="Karaoz U."/>
            <person name="Brodie E.L."/>
            <person name="Williams K.H."/>
            <person name="Hubbard S.S."/>
            <person name="Banfield J.F."/>
        </authorList>
    </citation>
    <scope>NUCLEOTIDE SEQUENCE [LARGE SCALE GENOMIC DNA]</scope>
</reference>
<dbReference type="Gene3D" id="3.80.30.30">
    <property type="match status" value="1"/>
</dbReference>
<keyword evidence="3" id="KW-0411">Iron-sulfur</keyword>
<dbReference type="InterPro" id="IPR006638">
    <property type="entry name" value="Elp3/MiaA/NifB-like_rSAM"/>
</dbReference>
<protein>
    <recommendedName>
        <fullName evidence="5">Radical SAM core domain-containing protein</fullName>
    </recommendedName>
</protein>